<evidence type="ECO:0008006" key="4">
    <source>
        <dbReference type="Google" id="ProtNLM"/>
    </source>
</evidence>
<protein>
    <recommendedName>
        <fullName evidence="4">SnoaL-like domain-containing protein</fullName>
    </recommendedName>
</protein>
<evidence type="ECO:0000313" key="2">
    <source>
        <dbReference type="EMBL" id="WUS54373.1"/>
    </source>
</evidence>
<name>A0ABZ1W0M5_9ACTN</name>
<feature type="region of interest" description="Disordered" evidence="1">
    <location>
        <begin position="86"/>
        <end position="133"/>
    </location>
</feature>
<dbReference type="RefSeq" id="WP_329492985.1">
    <property type="nucleotide sequence ID" value="NZ_CP108460.1"/>
</dbReference>
<sequence>MFSAAVDAAWHRLLDSSDYEAFCTVAAGRVLGHHADRGHGPVAWAGAYEEAYGPLPEIWFTDEDGILDTVALARYREDGTVTASWLCSPAGGGDDGAPVPTEHALHPPRPDLLDHPPPRPRHTACSARRPRGS</sequence>
<feature type="compositionally biased region" description="Basic and acidic residues" evidence="1">
    <location>
        <begin position="103"/>
        <end position="117"/>
    </location>
</feature>
<proteinExistence type="predicted"/>
<accession>A0ABZ1W0M5</accession>
<dbReference type="EMBL" id="CP108482">
    <property type="protein sequence ID" value="WUS54373.1"/>
    <property type="molecule type" value="Genomic_DNA"/>
</dbReference>
<reference evidence="2 3" key="1">
    <citation type="submission" date="2022-10" db="EMBL/GenBank/DDBJ databases">
        <title>The complete genomes of actinobacterial strains from the NBC collection.</title>
        <authorList>
            <person name="Joergensen T.S."/>
            <person name="Alvarez Arevalo M."/>
            <person name="Sterndorff E.B."/>
            <person name="Faurdal D."/>
            <person name="Vuksanovic O."/>
            <person name="Mourched A.-S."/>
            <person name="Charusanti P."/>
            <person name="Shaw S."/>
            <person name="Blin K."/>
            <person name="Weber T."/>
        </authorList>
    </citation>
    <scope>NUCLEOTIDE SEQUENCE [LARGE SCALE GENOMIC DNA]</scope>
    <source>
        <strain evidence="2 3">NBC_01247</strain>
    </source>
</reference>
<feature type="compositionally biased region" description="Basic residues" evidence="1">
    <location>
        <begin position="118"/>
        <end position="133"/>
    </location>
</feature>
<organism evidence="2 3">
    <name type="scientific">Kitasatospora herbaricolor</name>
    <dbReference type="NCBI Taxonomy" id="68217"/>
    <lineage>
        <taxon>Bacteria</taxon>
        <taxon>Bacillati</taxon>
        <taxon>Actinomycetota</taxon>
        <taxon>Actinomycetes</taxon>
        <taxon>Kitasatosporales</taxon>
        <taxon>Streptomycetaceae</taxon>
        <taxon>Kitasatospora</taxon>
    </lineage>
</organism>
<evidence type="ECO:0000313" key="3">
    <source>
        <dbReference type="Proteomes" id="UP001432014"/>
    </source>
</evidence>
<gene>
    <name evidence="2" type="ORF">OG469_01930</name>
</gene>
<dbReference type="Proteomes" id="UP001432014">
    <property type="component" value="Chromosome"/>
</dbReference>
<evidence type="ECO:0000256" key="1">
    <source>
        <dbReference type="SAM" id="MobiDB-lite"/>
    </source>
</evidence>
<keyword evidence="3" id="KW-1185">Reference proteome</keyword>